<keyword evidence="1" id="KW-0472">Membrane</keyword>
<name>A0AAV2IM07_LYMST</name>
<keyword evidence="1" id="KW-0812">Transmembrane</keyword>
<reference evidence="2 3" key="1">
    <citation type="submission" date="2024-04" db="EMBL/GenBank/DDBJ databases">
        <authorList>
            <consortium name="Genoscope - CEA"/>
            <person name="William W."/>
        </authorList>
    </citation>
    <scope>NUCLEOTIDE SEQUENCE [LARGE SCALE GENOMIC DNA]</scope>
</reference>
<comment type="caution">
    <text evidence="2">The sequence shown here is derived from an EMBL/GenBank/DDBJ whole genome shotgun (WGS) entry which is preliminary data.</text>
</comment>
<feature type="transmembrane region" description="Helical" evidence="1">
    <location>
        <begin position="165"/>
        <end position="182"/>
    </location>
</feature>
<dbReference type="Proteomes" id="UP001497497">
    <property type="component" value="Unassembled WGS sequence"/>
</dbReference>
<organism evidence="2 3">
    <name type="scientific">Lymnaea stagnalis</name>
    <name type="common">Great pond snail</name>
    <name type="synonym">Helix stagnalis</name>
    <dbReference type="NCBI Taxonomy" id="6523"/>
    <lineage>
        <taxon>Eukaryota</taxon>
        <taxon>Metazoa</taxon>
        <taxon>Spiralia</taxon>
        <taxon>Lophotrochozoa</taxon>
        <taxon>Mollusca</taxon>
        <taxon>Gastropoda</taxon>
        <taxon>Heterobranchia</taxon>
        <taxon>Euthyneura</taxon>
        <taxon>Panpulmonata</taxon>
        <taxon>Hygrophila</taxon>
        <taxon>Lymnaeoidea</taxon>
        <taxon>Lymnaeidae</taxon>
        <taxon>Lymnaea</taxon>
    </lineage>
</organism>
<feature type="transmembrane region" description="Helical" evidence="1">
    <location>
        <begin position="54"/>
        <end position="70"/>
    </location>
</feature>
<sequence length="187" mass="20487">MRMRSEVFFAKKHKIELPCINNISAFYHIRQERQHHFVGEDCLEPFVKMKFNRLFYLALLGAVIPVQSTLSNKVTNHTDIDSKGEMNITADEPIGKYIKPQPIIGIASVALASLKAIGASVTLFCTNNPEICAELGWRIIDALTPSTDAPAPQNSGAGSVVGCPVWTFVIGVCLLLALHGLCKKILP</sequence>
<dbReference type="EMBL" id="CAXITT010001145">
    <property type="protein sequence ID" value="CAL1548015.1"/>
    <property type="molecule type" value="Genomic_DNA"/>
</dbReference>
<dbReference type="AlphaFoldDB" id="A0AAV2IM07"/>
<accession>A0AAV2IM07</accession>
<keyword evidence="3" id="KW-1185">Reference proteome</keyword>
<keyword evidence="1" id="KW-1133">Transmembrane helix</keyword>
<proteinExistence type="predicted"/>
<protein>
    <submittedName>
        <fullName evidence="2">Uncharacterized protein</fullName>
    </submittedName>
</protein>
<evidence type="ECO:0000256" key="1">
    <source>
        <dbReference type="SAM" id="Phobius"/>
    </source>
</evidence>
<evidence type="ECO:0000313" key="2">
    <source>
        <dbReference type="EMBL" id="CAL1548015.1"/>
    </source>
</evidence>
<gene>
    <name evidence="2" type="ORF">GSLYS_00021332001</name>
</gene>
<evidence type="ECO:0000313" key="3">
    <source>
        <dbReference type="Proteomes" id="UP001497497"/>
    </source>
</evidence>